<feature type="compositionally biased region" description="Low complexity" evidence="1">
    <location>
        <begin position="107"/>
        <end position="120"/>
    </location>
</feature>
<accession>A0AA88WZ48</accession>
<protein>
    <submittedName>
        <fullName evidence="2">Uncharacterized protein</fullName>
    </submittedName>
</protein>
<evidence type="ECO:0000313" key="3">
    <source>
        <dbReference type="Proteomes" id="UP001188597"/>
    </source>
</evidence>
<evidence type="ECO:0000256" key="1">
    <source>
        <dbReference type="SAM" id="MobiDB-lite"/>
    </source>
</evidence>
<feature type="region of interest" description="Disordered" evidence="1">
    <location>
        <begin position="180"/>
        <end position="245"/>
    </location>
</feature>
<dbReference type="PANTHER" id="PTHR31903">
    <property type="entry name" value="F12F1.11-RELATED"/>
    <property type="match status" value="1"/>
</dbReference>
<reference evidence="2" key="1">
    <citation type="submission" date="2022-12" db="EMBL/GenBank/DDBJ databases">
        <title>Draft genome assemblies for two species of Escallonia (Escalloniales).</title>
        <authorList>
            <person name="Chanderbali A."/>
            <person name="Dervinis C."/>
            <person name="Anghel I."/>
            <person name="Soltis D."/>
            <person name="Soltis P."/>
            <person name="Zapata F."/>
        </authorList>
    </citation>
    <scope>NUCLEOTIDE SEQUENCE</scope>
    <source>
        <strain evidence="2">UCBG64.0493</strain>
        <tissue evidence="2">Leaf</tissue>
    </source>
</reference>
<evidence type="ECO:0000313" key="2">
    <source>
        <dbReference type="EMBL" id="KAK3036957.1"/>
    </source>
</evidence>
<dbReference type="Proteomes" id="UP001188597">
    <property type="component" value="Unassembled WGS sequence"/>
</dbReference>
<feature type="compositionally biased region" description="Gly residues" evidence="1">
    <location>
        <begin position="220"/>
        <end position="235"/>
    </location>
</feature>
<comment type="caution">
    <text evidence="2">The sequence shown here is derived from an EMBL/GenBank/DDBJ whole genome shotgun (WGS) entry which is preliminary data.</text>
</comment>
<organism evidence="2 3">
    <name type="scientific">Escallonia herrerae</name>
    <dbReference type="NCBI Taxonomy" id="1293975"/>
    <lineage>
        <taxon>Eukaryota</taxon>
        <taxon>Viridiplantae</taxon>
        <taxon>Streptophyta</taxon>
        <taxon>Embryophyta</taxon>
        <taxon>Tracheophyta</taxon>
        <taxon>Spermatophyta</taxon>
        <taxon>Magnoliopsida</taxon>
        <taxon>eudicotyledons</taxon>
        <taxon>Gunneridae</taxon>
        <taxon>Pentapetalae</taxon>
        <taxon>asterids</taxon>
        <taxon>campanulids</taxon>
        <taxon>Escalloniales</taxon>
        <taxon>Escalloniaceae</taxon>
        <taxon>Escallonia</taxon>
    </lineage>
</organism>
<dbReference type="EMBL" id="JAVXUP010000134">
    <property type="protein sequence ID" value="KAK3036957.1"/>
    <property type="molecule type" value="Genomic_DNA"/>
</dbReference>
<name>A0AA88WZ48_9ASTE</name>
<feature type="region of interest" description="Disordered" evidence="1">
    <location>
        <begin position="107"/>
        <end position="131"/>
    </location>
</feature>
<sequence length="264" mass="28323">MQKAPRDTGTDPKVPKPQNCVTIFDATRIKSPSTFERQTLSLSPLCLLLSLTAMKKLYRKGTVHPSPPLISDQLAFLPATILTLTAALSPEDREVLAYLISCSTSNYSSSKKSTQKASTVSGGGGGATATAAKAGDHPACYGCSCFGCYMSYWVRWDSSPNRQLIHEIIDAFEDGLVQERKREKGKKERRRKRGGESGESTRPDSGPGKGELSESDSVEEGGGNGGGQSEGGGGDGGDDEEGFEKGSVRRFVSFLGERIWSVWT</sequence>
<dbReference type="PANTHER" id="PTHR31903:SF6">
    <property type="entry name" value="F12F1.11-RELATED"/>
    <property type="match status" value="1"/>
</dbReference>
<dbReference type="AlphaFoldDB" id="A0AA88WZ48"/>
<gene>
    <name evidence="2" type="ORF">RJ639_030922</name>
</gene>
<keyword evidence="3" id="KW-1185">Reference proteome</keyword>
<proteinExistence type="predicted"/>